<accession>A0ACD1HPK2</accession>
<dbReference type="EMBL" id="KZ824933">
    <property type="protein sequence ID" value="RAH75407.1"/>
    <property type="molecule type" value="Genomic_DNA"/>
</dbReference>
<keyword evidence="2" id="KW-1185">Reference proteome</keyword>
<gene>
    <name evidence="1" type="ORF">BO66DRAFT_445140</name>
</gene>
<organism evidence="1 2">
    <name type="scientific">Aspergillus aculeatinus CBS 121060</name>
    <dbReference type="NCBI Taxonomy" id="1448322"/>
    <lineage>
        <taxon>Eukaryota</taxon>
        <taxon>Fungi</taxon>
        <taxon>Dikarya</taxon>
        <taxon>Ascomycota</taxon>
        <taxon>Pezizomycotina</taxon>
        <taxon>Eurotiomycetes</taxon>
        <taxon>Eurotiomycetidae</taxon>
        <taxon>Eurotiales</taxon>
        <taxon>Aspergillaceae</taxon>
        <taxon>Aspergillus</taxon>
        <taxon>Aspergillus subgen. Circumdati</taxon>
    </lineage>
</organism>
<dbReference type="Proteomes" id="UP000249661">
    <property type="component" value="Unassembled WGS sequence"/>
</dbReference>
<evidence type="ECO:0000313" key="1">
    <source>
        <dbReference type="EMBL" id="RAH75407.1"/>
    </source>
</evidence>
<sequence length="230" mass="24320">MARTAPGWRLLQSAVRKNGMVLTTRLDVPQPLEVTPSGHAMPRLSTLSPAVDLASSEPNVSVIAKVVEADFFNGLALLDRDTLLSTDSAWGVVYRVKISTGNYSVVLSDPVTMLSPKDSPKPVGVNGLKVHGKYVYYSSTTEMVLARVPFNKDAQPPGPIEIVTGGFTPDDLLLTKNGTAYVTTSAENGLLKVEPSGRVTAVAGALFSTTLAAIPTTITHVIQEQSLSSG</sequence>
<reference evidence="1" key="1">
    <citation type="submission" date="2018-02" db="EMBL/GenBank/DDBJ databases">
        <title>The genomes of Aspergillus section Nigri reveals drivers in fungal speciation.</title>
        <authorList>
            <consortium name="DOE Joint Genome Institute"/>
            <person name="Vesth T.C."/>
            <person name="Nybo J."/>
            <person name="Theobald S."/>
            <person name="Brandl J."/>
            <person name="Frisvad J.C."/>
            <person name="Nielsen K.F."/>
            <person name="Lyhne E.K."/>
            <person name="Kogle M.E."/>
            <person name="Kuo A."/>
            <person name="Riley R."/>
            <person name="Clum A."/>
            <person name="Nolan M."/>
            <person name="Lipzen A."/>
            <person name="Salamov A."/>
            <person name="Henrissat B."/>
            <person name="Wiebenga A."/>
            <person name="De vries R.P."/>
            <person name="Grigoriev I.V."/>
            <person name="Mortensen U.H."/>
            <person name="Andersen M.R."/>
            <person name="Baker S.E."/>
        </authorList>
    </citation>
    <scope>NUCLEOTIDE SEQUENCE</scope>
    <source>
        <strain evidence="1">CBS 121060</strain>
    </source>
</reference>
<protein>
    <submittedName>
        <fullName evidence="1">Uncharacterized protein</fullName>
    </submittedName>
</protein>
<evidence type="ECO:0000313" key="2">
    <source>
        <dbReference type="Proteomes" id="UP000249661"/>
    </source>
</evidence>
<proteinExistence type="predicted"/>
<name>A0ACD1HPK2_9EURO</name>